<keyword evidence="2" id="KW-1185">Reference proteome</keyword>
<reference evidence="1 2" key="1">
    <citation type="submission" date="2018-10" db="EMBL/GenBank/DDBJ databases">
        <title>Pseudomonas songnenensis NEAU-ST5-5(T) genome.</title>
        <authorList>
            <person name="Pengp J."/>
            <person name="Liu Z.-P."/>
        </authorList>
    </citation>
    <scope>NUCLEOTIDE SEQUENCE [LARGE SCALE GENOMIC DNA]</scope>
    <source>
        <strain evidence="1 2">NEAU-ST5-5</strain>
    </source>
</reference>
<name>A0ABX9V118_9PSED</name>
<evidence type="ECO:0000313" key="1">
    <source>
        <dbReference type="EMBL" id="RMH99433.1"/>
    </source>
</evidence>
<accession>A0ABX9V118</accession>
<comment type="caution">
    <text evidence="1">The sequence shown here is derived from an EMBL/GenBank/DDBJ whole genome shotgun (WGS) entry which is preliminary data.</text>
</comment>
<proteinExistence type="predicted"/>
<organism evidence="1 2">
    <name type="scientific">Pseudomonas songnenensis</name>
    <dbReference type="NCBI Taxonomy" id="1176259"/>
    <lineage>
        <taxon>Bacteria</taxon>
        <taxon>Pseudomonadati</taxon>
        <taxon>Pseudomonadota</taxon>
        <taxon>Gammaproteobacteria</taxon>
        <taxon>Pseudomonadales</taxon>
        <taxon>Pseudomonadaceae</taxon>
        <taxon>Pseudomonas</taxon>
    </lineage>
</organism>
<dbReference type="Proteomes" id="UP000279228">
    <property type="component" value="Unassembled WGS sequence"/>
</dbReference>
<gene>
    <name evidence="1" type="ORF">EA798_01795</name>
</gene>
<evidence type="ECO:0000313" key="2">
    <source>
        <dbReference type="Proteomes" id="UP000279228"/>
    </source>
</evidence>
<protein>
    <submittedName>
        <fullName evidence="1">Uncharacterized protein</fullName>
    </submittedName>
</protein>
<dbReference type="EMBL" id="RFFN01000001">
    <property type="protein sequence ID" value="RMH99433.1"/>
    <property type="molecule type" value="Genomic_DNA"/>
</dbReference>
<sequence>MPIHHLNCGCMCPHGGAVFDDFSQGQAAPLACLSPEHRDGVTRCGGHDARELARLQGWAH</sequence>